<sequence length="740" mass="83930">MANLRFHAVKEALSRKPLEVKISEERPYEYFGRKVFNRERMYKYLPKPIYEKMIDVIDNGARLEREVADEVAKGMAQWAKENGVTHYTHWFQPLTEGTAEKHDSFVEHNGKGGMVEDFSGKLLVQQEPDASSFPNGGIRSTFEARGYSAWDPTSPVFIIDDTLCIPTVFISYSGEALDYKAPLLRALHAVNVAATEVCRYFDPEVKKVTSNLGWEQEYFLVDDSLYSARPDLMLTGRTLMGHDSAKNQQMDDHYFGTIPDRVQAFMKDLEIQALELGIPCKTRHNEVAPNQFELAPIFEETNLAVDHNMLLMSLMKKVARKHGFRALLHEKPFAGINGSGKHNNWSLSTDTGTLLHAPGKTPEQNLRFAVFIVETLMGVYRHNGLLKASIMSATNAHRLGANEAPPAIVSSFLGTQVSEFLDHIERADSDQLSLAGKQGMKMDIPEIPELLIDQTDRNRTSPFAFTGNRFEFRAVGSEANCASAMIALNSAVAEALVSFKKRVDTRIEEIADDPKFAEGTGHTAKFHAIIDILRQDITTCKPIRFNGNGYSDEWVEEAGHRELDTEKSCPRIFENYLNKESVEMFESLGVMTRKELEARNEVKWETYTKKIQIEARVLGDLTMNHIIPVATRYQSQLLVNVENMNSVFPIDKAERLSARNVKIIEEIAERTSTIERQVEELVNARKVANKIGDEHAKAIAYHDTVAPKMEEIRYQIDKLEFIVDDACWPLPKYRELLFIR</sequence>
<keyword evidence="2" id="KW-1185">Reference proteome</keyword>
<dbReference type="EMBL" id="SRZC01000029">
    <property type="protein sequence ID" value="TGX80139.1"/>
    <property type="molecule type" value="Genomic_DNA"/>
</dbReference>
<proteinExistence type="predicted"/>
<reference evidence="1" key="1">
    <citation type="submission" date="2019-04" db="EMBL/GenBank/DDBJ databases">
        <title>Microbes associate with the intestines of laboratory mice.</title>
        <authorList>
            <person name="Navarre W."/>
            <person name="Wong E."/>
            <person name="Huang K."/>
            <person name="Tropini C."/>
            <person name="Ng K."/>
            <person name="Yu B."/>
        </authorList>
    </citation>
    <scope>NUCLEOTIDE SEQUENCE</scope>
    <source>
        <strain evidence="1">NM73_A23</strain>
    </source>
</reference>
<dbReference type="Proteomes" id="UP000308886">
    <property type="component" value="Unassembled WGS sequence"/>
</dbReference>
<evidence type="ECO:0000313" key="2">
    <source>
        <dbReference type="Proteomes" id="UP000308886"/>
    </source>
</evidence>
<organism evidence="1 2">
    <name type="scientific">Palleniella muris</name>
    <dbReference type="NCBI Taxonomy" id="3038145"/>
    <lineage>
        <taxon>Bacteria</taxon>
        <taxon>Pseudomonadati</taxon>
        <taxon>Bacteroidota</taxon>
        <taxon>Bacteroidia</taxon>
        <taxon>Bacteroidales</taxon>
        <taxon>Prevotellaceae</taxon>
        <taxon>Palleniella</taxon>
    </lineage>
</organism>
<name>A0AC61QM25_9BACT</name>
<accession>A0AC61QM25</accession>
<protein>
    <submittedName>
        <fullName evidence="1">Glutamine synthetase type III</fullName>
    </submittedName>
</protein>
<gene>
    <name evidence="1" type="ORF">E5358_13495</name>
</gene>
<evidence type="ECO:0000313" key="1">
    <source>
        <dbReference type="EMBL" id="TGX80139.1"/>
    </source>
</evidence>
<comment type="caution">
    <text evidence="1">The sequence shown here is derived from an EMBL/GenBank/DDBJ whole genome shotgun (WGS) entry which is preliminary data.</text>
</comment>